<dbReference type="InterPro" id="IPR058625">
    <property type="entry name" value="MdtA-like_BSH"/>
</dbReference>
<keyword evidence="3 6" id="KW-1133">Transmembrane helix</keyword>
<dbReference type="Pfam" id="PF25917">
    <property type="entry name" value="BSH_RND"/>
    <property type="match status" value="1"/>
</dbReference>
<protein>
    <submittedName>
        <fullName evidence="8">HlyD family secretion protein</fullName>
    </submittedName>
</protein>
<evidence type="ECO:0000259" key="7">
    <source>
        <dbReference type="Pfam" id="PF25917"/>
    </source>
</evidence>
<keyword evidence="9" id="KW-1185">Reference proteome</keyword>
<feature type="coiled-coil region" evidence="5">
    <location>
        <begin position="162"/>
        <end position="189"/>
    </location>
</feature>
<evidence type="ECO:0000256" key="1">
    <source>
        <dbReference type="ARBA" id="ARBA00004167"/>
    </source>
</evidence>
<evidence type="ECO:0000256" key="3">
    <source>
        <dbReference type="ARBA" id="ARBA00022989"/>
    </source>
</evidence>
<sequence>MKTTHQDHSKTDRLITNVTAWIAGALGLALLGWGGYTAWELWHYEATNDAQIEEYINPVTSKVTGYIQDVYYTDDQAVKEGDTLAVIDDRECRIQLAEARAALANANAQLQVLASNTTTSVKNALVSQSQIGAARAKLWKQQQDFERYQKLLETESVTRQQFENVKTALDVAKADLQALENSYQASLAKTDDIKAQRAVALAEIQRRQAVVDRIKLELSYTVITAPYDGKLGRKTIQKGQLVQAGQTLAFLVDAQEGKWVIANYKETQIKHMHIGQTVQIQTDAFPGGNLPRQYRVAVGGYGFAVFAAAAGQRHG</sequence>
<proteinExistence type="predicted"/>
<dbReference type="Gene3D" id="1.10.287.470">
    <property type="entry name" value="Helix hairpin bin"/>
    <property type="match status" value="2"/>
</dbReference>
<dbReference type="EMBL" id="JBHTLP010000001">
    <property type="protein sequence ID" value="MFD1139514.1"/>
    <property type="molecule type" value="Genomic_DNA"/>
</dbReference>
<dbReference type="PANTHER" id="PTHR30386:SF26">
    <property type="entry name" value="TRANSPORT PROTEIN COMB"/>
    <property type="match status" value="1"/>
</dbReference>
<comment type="caution">
    <text evidence="8">The sequence shown here is derived from an EMBL/GenBank/DDBJ whole genome shotgun (WGS) entry which is preliminary data.</text>
</comment>
<evidence type="ECO:0000256" key="5">
    <source>
        <dbReference type="SAM" id="Coils"/>
    </source>
</evidence>
<keyword evidence="4 6" id="KW-0472">Membrane</keyword>
<dbReference type="SUPFAM" id="SSF111369">
    <property type="entry name" value="HlyD-like secretion proteins"/>
    <property type="match status" value="3"/>
</dbReference>
<evidence type="ECO:0000256" key="4">
    <source>
        <dbReference type="ARBA" id="ARBA00023136"/>
    </source>
</evidence>
<reference evidence="9" key="1">
    <citation type="journal article" date="2019" name="Int. J. Syst. Evol. Microbiol.">
        <title>The Global Catalogue of Microorganisms (GCM) 10K type strain sequencing project: providing services to taxonomists for standard genome sequencing and annotation.</title>
        <authorList>
            <consortium name="The Broad Institute Genomics Platform"/>
            <consortium name="The Broad Institute Genome Sequencing Center for Infectious Disease"/>
            <person name="Wu L."/>
            <person name="Ma J."/>
        </authorList>
    </citation>
    <scope>NUCLEOTIDE SEQUENCE [LARGE SCALE GENOMIC DNA]</scope>
    <source>
        <strain evidence="9">CCUG 55608</strain>
    </source>
</reference>
<dbReference type="Gene3D" id="2.40.50.100">
    <property type="match status" value="2"/>
</dbReference>
<comment type="subcellular location">
    <subcellularLocation>
        <location evidence="1">Membrane</location>
        <topology evidence="1">Single-pass membrane protein</topology>
    </subcellularLocation>
</comment>
<gene>
    <name evidence="8" type="ORF">ACFQ4C_00245</name>
</gene>
<organism evidence="8 9">
    <name type="scientific">Larkinella insperata</name>
    <dbReference type="NCBI Taxonomy" id="332158"/>
    <lineage>
        <taxon>Bacteria</taxon>
        <taxon>Pseudomonadati</taxon>
        <taxon>Bacteroidota</taxon>
        <taxon>Cytophagia</taxon>
        <taxon>Cytophagales</taxon>
        <taxon>Spirosomataceae</taxon>
        <taxon>Larkinella</taxon>
    </lineage>
</organism>
<keyword evidence="5" id="KW-0175">Coiled coil</keyword>
<dbReference type="InterPro" id="IPR050739">
    <property type="entry name" value="MFP"/>
</dbReference>
<feature type="domain" description="Multidrug resistance protein MdtA-like barrel-sandwich hybrid" evidence="7">
    <location>
        <begin position="59"/>
        <end position="253"/>
    </location>
</feature>
<keyword evidence="2 6" id="KW-0812">Transmembrane</keyword>
<name>A0ABW3QD36_9BACT</name>
<evidence type="ECO:0000313" key="8">
    <source>
        <dbReference type="EMBL" id="MFD1139514.1"/>
    </source>
</evidence>
<accession>A0ABW3QD36</accession>
<dbReference type="RefSeq" id="WP_265990206.1">
    <property type="nucleotide sequence ID" value="NZ_CP110973.1"/>
</dbReference>
<dbReference type="Proteomes" id="UP001597116">
    <property type="component" value="Unassembled WGS sequence"/>
</dbReference>
<dbReference type="PANTHER" id="PTHR30386">
    <property type="entry name" value="MEMBRANE FUSION SUBUNIT OF EMRAB-TOLC MULTIDRUG EFFLUX PUMP"/>
    <property type="match status" value="1"/>
</dbReference>
<evidence type="ECO:0000313" key="9">
    <source>
        <dbReference type="Proteomes" id="UP001597116"/>
    </source>
</evidence>
<evidence type="ECO:0000256" key="2">
    <source>
        <dbReference type="ARBA" id="ARBA00022692"/>
    </source>
</evidence>
<feature type="transmembrane region" description="Helical" evidence="6">
    <location>
        <begin position="20"/>
        <end position="39"/>
    </location>
</feature>
<evidence type="ECO:0000256" key="6">
    <source>
        <dbReference type="SAM" id="Phobius"/>
    </source>
</evidence>